<feature type="region of interest" description="Disordered" evidence="3">
    <location>
        <begin position="628"/>
        <end position="651"/>
    </location>
</feature>
<evidence type="ECO:0000313" key="7">
    <source>
        <dbReference type="Proteomes" id="UP001363151"/>
    </source>
</evidence>
<feature type="region of interest" description="Disordered" evidence="3">
    <location>
        <begin position="433"/>
        <end position="452"/>
    </location>
</feature>
<sequence>MMGGRLRPPLVVVALTFAALAALSSRRRPDNEIQLTAATSLELETRNEYGPQAGAAYPWLRNALLVEPSRLTVVRVKNPLDYGRVTFAVTGPRPSHAVAHNASGGPATTLVLDRVGTYDLAVTSARASRTSVVYCRYVRREIRSLTAEDRGAFLSAARQLWSTPTAAGRDRYGPLYVGVDDLAEFHNTQAGAQDCDHIHDGLGFFTQHAALSMRFEQSVQLVDARAALPYWDFTIEEAALRDASGDVAVADLLRTELWTDAFFGSAGLESLAGAPVADGLWGYAAVRGGAWNTTHNAFGLLRAPWNNNPIPFVTRSATQCGADSSRSQRWPSCETHLASLRNTSTFAAWAYDAMLAPHGPLHVLVGGTTGCDAEYDALKHLGVSNRDVESLKMLSFALTKNLYRLGLRACPEKCVVKSGRRVLAAGDAAASDEASTSDGATAPSAASDEASAATPRRLDFLYKDASGRHDAASPCRCGCPALGAAVAAAGNGTALADAYLGYKVLPDPALRKTLREMAASADGLRRVASVVHVLCEADVLVGDQLESASPVDISFWPIHPTLERLYHWKVLHYGFDDRAFPDDETASVYGGACAGHRSFDEVHMDVDTLLSEGLEKTVTNAQLLEAFDPKSNARPSSTTRSAGTTARREASSSGVIDVGALVARLAAPPDQVDPRWREVEAGARFTRRRRWKTTRI</sequence>
<dbReference type="PANTHER" id="PTHR11474:SF126">
    <property type="entry name" value="TYROSINASE-LIKE PROTEIN TYR-1-RELATED"/>
    <property type="match status" value="1"/>
</dbReference>
<feature type="signal peptide" evidence="4">
    <location>
        <begin position="1"/>
        <end position="26"/>
    </location>
</feature>
<reference evidence="6 7" key="1">
    <citation type="submission" date="2024-03" db="EMBL/GenBank/DDBJ databases">
        <title>Aureococcus anophagefferens CCMP1851 and Kratosvirus quantuckense: Draft genome of a second virus-susceptible host strain in the model system.</title>
        <authorList>
            <person name="Chase E."/>
            <person name="Truchon A.R."/>
            <person name="Schepens W."/>
            <person name="Wilhelm S.W."/>
        </authorList>
    </citation>
    <scope>NUCLEOTIDE SEQUENCE [LARGE SCALE GENOMIC DNA]</scope>
    <source>
        <strain evidence="6 7">CCMP1851</strain>
    </source>
</reference>
<keyword evidence="4" id="KW-0732">Signal</keyword>
<feature type="domain" description="Tyrosinase copper-binding" evidence="5">
    <location>
        <begin position="180"/>
        <end position="370"/>
    </location>
</feature>
<organism evidence="6 7">
    <name type="scientific">Aureococcus anophagefferens</name>
    <name type="common">Harmful bloom alga</name>
    <dbReference type="NCBI Taxonomy" id="44056"/>
    <lineage>
        <taxon>Eukaryota</taxon>
        <taxon>Sar</taxon>
        <taxon>Stramenopiles</taxon>
        <taxon>Ochrophyta</taxon>
        <taxon>Pelagophyceae</taxon>
        <taxon>Pelagomonadales</taxon>
        <taxon>Pelagomonadaceae</taxon>
        <taxon>Aureococcus</taxon>
    </lineage>
</organism>
<accession>A0ABR1G7G6</accession>
<keyword evidence="1" id="KW-0479">Metal-binding</keyword>
<keyword evidence="7" id="KW-1185">Reference proteome</keyword>
<dbReference type="Pfam" id="PF00264">
    <property type="entry name" value="Tyrosinase"/>
    <property type="match status" value="1"/>
</dbReference>
<evidence type="ECO:0000256" key="4">
    <source>
        <dbReference type="SAM" id="SignalP"/>
    </source>
</evidence>
<comment type="caution">
    <text evidence="6">The sequence shown here is derived from an EMBL/GenBank/DDBJ whole genome shotgun (WGS) entry which is preliminary data.</text>
</comment>
<dbReference type="Gene3D" id="1.10.1280.10">
    <property type="entry name" value="Di-copper center containing domain from catechol oxidase"/>
    <property type="match status" value="1"/>
</dbReference>
<proteinExistence type="predicted"/>
<dbReference type="SUPFAM" id="SSF48056">
    <property type="entry name" value="Di-copper centre-containing domain"/>
    <property type="match status" value="1"/>
</dbReference>
<evidence type="ECO:0000256" key="3">
    <source>
        <dbReference type="SAM" id="MobiDB-lite"/>
    </source>
</evidence>
<dbReference type="InterPro" id="IPR008922">
    <property type="entry name" value="Di-copper_centre_dom_sf"/>
</dbReference>
<protein>
    <recommendedName>
        <fullName evidence="5">Tyrosinase copper-binding domain-containing protein</fullName>
    </recommendedName>
</protein>
<evidence type="ECO:0000313" key="6">
    <source>
        <dbReference type="EMBL" id="KAK7249039.1"/>
    </source>
</evidence>
<evidence type="ECO:0000259" key="5">
    <source>
        <dbReference type="Pfam" id="PF00264"/>
    </source>
</evidence>
<dbReference type="InterPro" id="IPR050316">
    <property type="entry name" value="Tyrosinase/Hemocyanin"/>
</dbReference>
<feature type="compositionally biased region" description="Low complexity" evidence="3">
    <location>
        <begin position="633"/>
        <end position="645"/>
    </location>
</feature>
<gene>
    <name evidence="6" type="ORF">SO694_00044019</name>
</gene>
<name>A0ABR1G7G6_AURAN</name>
<evidence type="ECO:0000256" key="1">
    <source>
        <dbReference type="ARBA" id="ARBA00022723"/>
    </source>
</evidence>
<keyword evidence="2" id="KW-0186">Copper</keyword>
<dbReference type="InterPro" id="IPR002227">
    <property type="entry name" value="Tyrosinase_Cu-bd"/>
</dbReference>
<feature type="chain" id="PRO_5046421522" description="Tyrosinase copper-binding domain-containing protein" evidence="4">
    <location>
        <begin position="27"/>
        <end position="696"/>
    </location>
</feature>
<evidence type="ECO:0000256" key="2">
    <source>
        <dbReference type="ARBA" id="ARBA00023008"/>
    </source>
</evidence>
<dbReference type="Proteomes" id="UP001363151">
    <property type="component" value="Unassembled WGS sequence"/>
</dbReference>
<dbReference type="EMBL" id="JBBJCI010000083">
    <property type="protein sequence ID" value="KAK7249039.1"/>
    <property type="molecule type" value="Genomic_DNA"/>
</dbReference>
<dbReference type="PANTHER" id="PTHR11474">
    <property type="entry name" value="TYROSINASE FAMILY MEMBER"/>
    <property type="match status" value="1"/>
</dbReference>